<name>A0A251QDP6_PRUPE</name>
<accession>A0A251QDP6</accession>
<keyword evidence="2" id="KW-1185">Reference proteome</keyword>
<protein>
    <submittedName>
        <fullName evidence="1">Uncharacterized protein</fullName>
    </submittedName>
</protein>
<dbReference type="EMBL" id="CM007652">
    <property type="protein sequence ID" value="ONI21893.1"/>
    <property type="molecule type" value="Genomic_DNA"/>
</dbReference>
<dbReference type="AlphaFoldDB" id="A0A251QDP6"/>
<proteinExistence type="predicted"/>
<organism evidence="1 2">
    <name type="scientific">Prunus persica</name>
    <name type="common">Peach</name>
    <name type="synonym">Amygdalus persica</name>
    <dbReference type="NCBI Taxonomy" id="3760"/>
    <lineage>
        <taxon>Eukaryota</taxon>
        <taxon>Viridiplantae</taxon>
        <taxon>Streptophyta</taxon>
        <taxon>Embryophyta</taxon>
        <taxon>Tracheophyta</taxon>
        <taxon>Spermatophyta</taxon>
        <taxon>Magnoliopsida</taxon>
        <taxon>eudicotyledons</taxon>
        <taxon>Gunneridae</taxon>
        <taxon>Pentapetalae</taxon>
        <taxon>rosids</taxon>
        <taxon>fabids</taxon>
        <taxon>Rosales</taxon>
        <taxon>Rosaceae</taxon>
        <taxon>Amygdaloideae</taxon>
        <taxon>Amygdaleae</taxon>
        <taxon>Prunus</taxon>
    </lineage>
</organism>
<evidence type="ECO:0000313" key="2">
    <source>
        <dbReference type="Proteomes" id="UP000006882"/>
    </source>
</evidence>
<dbReference type="Proteomes" id="UP000006882">
    <property type="component" value="Chromosome G2"/>
</dbReference>
<gene>
    <name evidence="1" type="ORF">PRUPE_2G097000</name>
</gene>
<reference evidence="1 2" key="1">
    <citation type="journal article" date="2013" name="Nat. Genet.">
        <title>The high-quality draft genome of peach (Prunus persica) identifies unique patterns of genetic diversity, domestication and genome evolution.</title>
        <authorList>
            <consortium name="International Peach Genome Initiative"/>
            <person name="Verde I."/>
            <person name="Abbott A.G."/>
            <person name="Scalabrin S."/>
            <person name="Jung S."/>
            <person name="Shu S."/>
            <person name="Marroni F."/>
            <person name="Zhebentyayeva T."/>
            <person name="Dettori M.T."/>
            <person name="Grimwood J."/>
            <person name="Cattonaro F."/>
            <person name="Zuccolo A."/>
            <person name="Rossini L."/>
            <person name="Jenkins J."/>
            <person name="Vendramin E."/>
            <person name="Meisel L.A."/>
            <person name="Decroocq V."/>
            <person name="Sosinski B."/>
            <person name="Prochnik S."/>
            <person name="Mitros T."/>
            <person name="Policriti A."/>
            <person name="Cipriani G."/>
            <person name="Dondini L."/>
            <person name="Ficklin S."/>
            <person name="Goodstein D.M."/>
            <person name="Xuan P."/>
            <person name="Del Fabbro C."/>
            <person name="Aramini V."/>
            <person name="Copetti D."/>
            <person name="Gonzalez S."/>
            <person name="Horner D.S."/>
            <person name="Falchi R."/>
            <person name="Lucas S."/>
            <person name="Mica E."/>
            <person name="Maldonado J."/>
            <person name="Lazzari B."/>
            <person name="Bielenberg D."/>
            <person name="Pirona R."/>
            <person name="Miculan M."/>
            <person name="Barakat A."/>
            <person name="Testolin R."/>
            <person name="Stella A."/>
            <person name="Tartarini S."/>
            <person name="Tonutti P."/>
            <person name="Arus P."/>
            <person name="Orellana A."/>
            <person name="Wells C."/>
            <person name="Main D."/>
            <person name="Vizzotto G."/>
            <person name="Silva H."/>
            <person name="Salamini F."/>
            <person name="Schmutz J."/>
            <person name="Morgante M."/>
            <person name="Rokhsar D.S."/>
        </authorList>
    </citation>
    <scope>NUCLEOTIDE SEQUENCE [LARGE SCALE GENOMIC DNA]</scope>
    <source>
        <strain evidence="2">cv. Nemared</strain>
    </source>
</reference>
<sequence length="75" mass="8755">MLKSQGEMVGYYHVSLEWEVKCWTWYLIHLSLKDFNYAFLFLLATVVTSLSEFKQVGENSIMMAVLMLSEVSIVR</sequence>
<dbReference type="Gramene" id="ONI21893">
    <property type="protein sequence ID" value="ONI21893"/>
    <property type="gene ID" value="PRUPE_2G097000"/>
</dbReference>
<evidence type="ECO:0000313" key="1">
    <source>
        <dbReference type="EMBL" id="ONI21893.1"/>
    </source>
</evidence>